<dbReference type="InterPro" id="IPR053926">
    <property type="entry name" value="RecX_HTH_1st"/>
</dbReference>
<organism evidence="9 10">
    <name type="scientific">Desulfonema ishimotonii</name>
    <dbReference type="NCBI Taxonomy" id="45657"/>
    <lineage>
        <taxon>Bacteria</taxon>
        <taxon>Pseudomonadati</taxon>
        <taxon>Thermodesulfobacteriota</taxon>
        <taxon>Desulfobacteria</taxon>
        <taxon>Desulfobacterales</taxon>
        <taxon>Desulfococcaceae</taxon>
        <taxon>Desulfonema</taxon>
    </lineage>
</organism>
<protein>
    <recommendedName>
        <fullName evidence="3 5">Regulatory protein RecX</fullName>
    </recommendedName>
</protein>
<proteinExistence type="inferred from homology"/>
<dbReference type="HAMAP" id="MF_01114">
    <property type="entry name" value="RecX"/>
    <property type="match status" value="1"/>
</dbReference>
<dbReference type="Gene3D" id="1.10.10.10">
    <property type="entry name" value="Winged helix-like DNA-binding domain superfamily/Winged helix DNA-binding domain"/>
    <property type="match status" value="3"/>
</dbReference>
<dbReference type="InterPro" id="IPR053925">
    <property type="entry name" value="RecX_HTH_3rd"/>
</dbReference>
<keyword evidence="4 5" id="KW-0963">Cytoplasm</keyword>
<evidence type="ECO:0000256" key="1">
    <source>
        <dbReference type="ARBA" id="ARBA00004496"/>
    </source>
</evidence>
<dbReference type="Proteomes" id="UP000288096">
    <property type="component" value="Unassembled WGS sequence"/>
</dbReference>
<evidence type="ECO:0000313" key="9">
    <source>
        <dbReference type="EMBL" id="GBC63942.1"/>
    </source>
</evidence>
<evidence type="ECO:0000259" key="6">
    <source>
        <dbReference type="Pfam" id="PF02631"/>
    </source>
</evidence>
<dbReference type="Pfam" id="PF02631">
    <property type="entry name" value="RecX_HTH2"/>
    <property type="match status" value="1"/>
</dbReference>
<dbReference type="PANTHER" id="PTHR33602:SF1">
    <property type="entry name" value="REGULATORY PROTEIN RECX FAMILY PROTEIN"/>
    <property type="match status" value="1"/>
</dbReference>
<comment type="subcellular location">
    <subcellularLocation>
        <location evidence="1 5">Cytoplasm</location>
    </subcellularLocation>
</comment>
<feature type="domain" description="RecX second three-helical" evidence="6">
    <location>
        <begin position="55"/>
        <end position="95"/>
    </location>
</feature>
<reference evidence="10" key="1">
    <citation type="submission" date="2017-11" db="EMBL/GenBank/DDBJ databases">
        <authorList>
            <person name="Watanabe M."/>
            <person name="Kojima H."/>
        </authorList>
    </citation>
    <scope>NUCLEOTIDE SEQUENCE [LARGE SCALE GENOMIC DNA]</scope>
    <source>
        <strain evidence="10">Tokyo 01</strain>
    </source>
</reference>
<dbReference type="InterPro" id="IPR036388">
    <property type="entry name" value="WH-like_DNA-bd_sf"/>
</dbReference>
<evidence type="ECO:0000259" key="7">
    <source>
        <dbReference type="Pfam" id="PF21981"/>
    </source>
</evidence>
<comment type="similarity">
    <text evidence="2 5">Belongs to the RecX family.</text>
</comment>
<accession>A0A401G3X3</accession>
<dbReference type="GO" id="GO:0005737">
    <property type="term" value="C:cytoplasm"/>
    <property type="evidence" value="ECO:0007669"/>
    <property type="project" value="UniProtKB-SubCell"/>
</dbReference>
<evidence type="ECO:0000259" key="8">
    <source>
        <dbReference type="Pfam" id="PF21982"/>
    </source>
</evidence>
<reference evidence="10" key="2">
    <citation type="submission" date="2019-01" db="EMBL/GenBank/DDBJ databases">
        <title>Genome sequence of Desulfonema ishimotonii strain Tokyo 01.</title>
        <authorList>
            <person name="Fukui M."/>
        </authorList>
    </citation>
    <scope>NUCLEOTIDE SEQUENCE [LARGE SCALE GENOMIC DNA]</scope>
    <source>
        <strain evidence="10">Tokyo 01</strain>
    </source>
</reference>
<feature type="domain" description="RecX third three-helical" evidence="7">
    <location>
        <begin position="103"/>
        <end position="148"/>
    </location>
</feature>
<sequence length="154" mass="17748">MGGDTRRAAMDAAVRLLARRNHSAYELSQKLRQRGFGNGEIETVLAECERYHYIDDEETARSFFRELKARGHGFQRIRQEMKKKGLAGDAVDALLGEYAESADEVTNARRAIEKKQARFERETDPRKRREKIYRFLCSRGYSRAVISTLMGEIA</sequence>
<dbReference type="AlphaFoldDB" id="A0A401G3X3"/>
<dbReference type="PANTHER" id="PTHR33602">
    <property type="entry name" value="REGULATORY PROTEIN RECX FAMILY PROTEIN"/>
    <property type="match status" value="1"/>
</dbReference>
<dbReference type="InterPro" id="IPR003783">
    <property type="entry name" value="Regulatory_RecX"/>
</dbReference>
<dbReference type="Pfam" id="PF21981">
    <property type="entry name" value="RecX_HTH3"/>
    <property type="match status" value="1"/>
</dbReference>
<feature type="domain" description="RecX first three-helical" evidence="8">
    <location>
        <begin position="9"/>
        <end position="48"/>
    </location>
</feature>
<dbReference type="InterPro" id="IPR053924">
    <property type="entry name" value="RecX_HTH_2nd"/>
</dbReference>
<dbReference type="OrthoDB" id="9813859at2"/>
<name>A0A401G3X3_9BACT</name>
<evidence type="ECO:0000256" key="4">
    <source>
        <dbReference type="ARBA" id="ARBA00022490"/>
    </source>
</evidence>
<dbReference type="Pfam" id="PF21982">
    <property type="entry name" value="RecX_HTH1"/>
    <property type="match status" value="1"/>
</dbReference>
<comment type="caution">
    <text evidence="9">The sequence shown here is derived from an EMBL/GenBank/DDBJ whole genome shotgun (WGS) entry which is preliminary data.</text>
</comment>
<dbReference type="EMBL" id="BEXT01000001">
    <property type="protein sequence ID" value="GBC63942.1"/>
    <property type="molecule type" value="Genomic_DNA"/>
</dbReference>
<dbReference type="RefSeq" id="WP_124330958.1">
    <property type="nucleotide sequence ID" value="NZ_BEXT01000001.1"/>
</dbReference>
<evidence type="ECO:0000256" key="2">
    <source>
        <dbReference type="ARBA" id="ARBA00009695"/>
    </source>
</evidence>
<comment type="function">
    <text evidence="5">Modulates RecA activity.</text>
</comment>
<evidence type="ECO:0000256" key="5">
    <source>
        <dbReference type="HAMAP-Rule" id="MF_01114"/>
    </source>
</evidence>
<dbReference type="GO" id="GO:0006282">
    <property type="term" value="P:regulation of DNA repair"/>
    <property type="evidence" value="ECO:0007669"/>
    <property type="project" value="UniProtKB-UniRule"/>
</dbReference>
<keyword evidence="10" id="KW-1185">Reference proteome</keyword>
<evidence type="ECO:0000313" key="10">
    <source>
        <dbReference type="Proteomes" id="UP000288096"/>
    </source>
</evidence>
<gene>
    <name evidence="5" type="primary">recX</name>
    <name evidence="9" type="ORF">DENIS_4942</name>
</gene>
<evidence type="ECO:0000256" key="3">
    <source>
        <dbReference type="ARBA" id="ARBA00018111"/>
    </source>
</evidence>